<proteinExistence type="predicted"/>
<organism evidence="3 4">
    <name type="scientific">Saccharolobus solfataricus</name>
    <name type="common">Sulfolobus solfataricus</name>
    <dbReference type="NCBI Taxonomy" id="2287"/>
    <lineage>
        <taxon>Archaea</taxon>
        <taxon>Thermoproteota</taxon>
        <taxon>Thermoprotei</taxon>
        <taxon>Sulfolobales</taxon>
        <taxon>Sulfolobaceae</taxon>
        <taxon>Saccharolobus</taxon>
    </lineage>
</organism>
<evidence type="ECO:0000313" key="4">
    <source>
        <dbReference type="Proteomes" id="UP000076770"/>
    </source>
</evidence>
<feature type="transmembrane region" description="Helical" evidence="1">
    <location>
        <begin position="120"/>
        <end position="142"/>
    </location>
</feature>
<protein>
    <submittedName>
        <fullName evidence="2">Quinol oxidase subunit 2</fullName>
    </submittedName>
    <submittedName>
        <fullName evidence="3">Quinol oxidase subunit II SoxA</fullName>
    </submittedName>
</protein>
<keyword evidence="1" id="KW-1133">Transmembrane helix</keyword>
<evidence type="ECO:0000313" key="2">
    <source>
        <dbReference type="EMBL" id="QPG50118.1"/>
    </source>
</evidence>
<dbReference type="OrthoDB" id="34162at2157"/>
<keyword evidence="1" id="KW-0812">Transmembrane</keyword>
<evidence type="ECO:0000313" key="3">
    <source>
        <dbReference type="EMBL" id="SAI86622.1"/>
    </source>
</evidence>
<dbReference type="GeneID" id="1452992"/>
<keyword evidence="1" id="KW-0472">Membrane</keyword>
<dbReference type="RefSeq" id="WP_010924079.1">
    <property type="nucleotide sequence ID" value="NZ_LT549890.1"/>
</dbReference>
<feature type="transmembrane region" description="Helical" evidence="1">
    <location>
        <begin position="50"/>
        <end position="74"/>
    </location>
</feature>
<accession>A0A157T5M6</accession>
<gene>
    <name evidence="2" type="ORF">HFC64_10105</name>
    <name evidence="3" type="ORF">SSOP1_3068</name>
</gene>
<dbReference type="Proteomes" id="UP000076770">
    <property type="component" value="Chromosome i"/>
</dbReference>
<dbReference type="AlphaFoldDB" id="A0A157T5M6"/>
<evidence type="ECO:0000256" key="1">
    <source>
        <dbReference type="SAM" id="Phobius"/>
    </source>
</evidence>
<evidence type="ECO:0000313" key="5">
    <source>
        <dbReference type="Proteomes" id="UP000594632"/>
    </source>
</evidence>
<dbReference type="EMBL" id="LT549890">
    <property type="protein sequence ID" value="SAI86622.1"/>
    <property type="molecule type" value="Genomic_DNA"/>
</dbReference>
<reference evidence="2 5" key="3">
    <citation type="journal article" date="2020" name="Nat. Commun.">
        <title>The structures of two archaeal type IV pili illuminate evolutionary relationships.</title>
        <authorList>
            <person name="Wang F."/>
            <person name="Baquero D.P."/>
            <person name="Su Z."/>
            <person name="Beltran L.C."/>
            <person name="Prangishvili D."/>
            <person name="Krupovic M."/>
            <person name="Egelman E.H."/>
        </authorList>
    </citation>
    <scope>NUCLEOTIDE SEQUENCE [LARGE SCALE GENOMIC DNA]</scope>
    <source>
        <strain evidence="2 5">POZ149</strain>
    </source>
</reference>
<reference evidence="4" key="1">
    <citation type="submission" date="2016-04" db="EMBL/GenBank/DDBJ databases">
        <authorList>
            <person name="Shah S.A."/>
            <person name="Garrett R.A."/>
        </authorList>
    </citation>
    <scope>NUCLEOTIDE SEQUENCE [LARGE SCALE GENOMIC DNA]</scope>
    <source>
        <strain evidence="4">ATCC 35091 / DSM 1616 / JCM 8930 / NBRC 15331 / P1</strain>
    </source>
</reference>
<feature type="transmembrane region" description="Helical" evidence="1">
    <location>
        <begin position="94"/>
        <end position="114"/>
    </location>
</feature>
<dbReference type="Proteomes" id="UP000594632">
    <property type="component" value="Chromosome"/>
</dbReference>
<dbReference type="EMBL" id="CP050869">
    <property type="protein sequence ID" value="QPG50118.1"/>
    <property type="molecule type" value="Genomic_DNA"/>
</dbReference>
<dbReference type="PATRIC" id="fig|2287.9.peg.3222"/>
<dbReference type="GeneID" id="27429232"/>
<feature type="transmembrane region" description="Helical" evidence="1">
    <location>
        <begin position="12"/>
        <end position="30"/>
    </location>
</feature>
<name>A0A157T5M6_SACSO</name>
<sequence length="148" mass="17188">MATNRRMTSKDYALWIVTILAFFFFFLWVGDFGNLSYLTQSPITTYVETLWSVTYIAAGGVFAVFMGSIVFLSVKFRAPSEVQTIRRKVNVINYYYMALILDLLFAIIVTYEMFMMSTYQFITATLASADLLLFASIIYLVYKLYYQE</sequence>
<reference evidence="3" key="2">
    <citation type="submission" date="2016-04" db="EMBL/GenBank/DDBJ databases">
        <authorList>
            <person name="Evans L.H."/>
            <person name="Alamgir A."/>
            <person name="Owens N."/>
            <person name="Weber N.D."/>
            <person name="Virtaneva K."/>
            <person name="Barbian K."/>
            <person name="Babar A."/>
            <person name="Rosenke K."/>
        </authorList>
    </citation>
    <scope>NUCLEOTIDE SEQUENCE</scope>
    <source>
        <strain evidence="3">P1</strain>
    </source>
</reference>